<dbReference type="SUPFAM" id="SSF46894">
    <property type="entry name" value="C-terminal effector domain of the bipartite response regulators"/>
    <property type="match status" value="1"/>
</dbReference>
<evidence type="ECO:0000313" key="7">
    <source>
        <dbReference type="EMBL" id="KZB88408.1"/>
    </source>
</evidence>
<dbReference type="Gene3D" id="3.40.50.300">
    <property type="entry name" value="P-loop containing nucleotide triphosphate hydrolases"/>
    <property type="match status" value="1"/>
</dbReference>
<dbReference type="PROSITE" id="PS51755">
    <property type="entry name" value="OMPR_PHOB"/>
    <property type="match status" value="1"/>
</dbReference>
<keyword evidence="3 5" id="KW-0238">DNA-binding</keyword>
<dbReference type="GO" id="GO:0006355">
    <property type="term" value="P:regulation of DNA-templated transcription"/>
    <property type="evidence" value="ECO:0007669"/>
    <property type="project" value="InterPro"/>
</dbReference>
<gene>
    <name evidence="8" type="ORF">ATP06_0231810</name>
    <name evidence="7" type="ORF">AVL48_18700</name>
</gene>
<keyword evidence="10" id="KW-1185">Reference proteome</keyword>
<dbReference type="InterPro" id="IPR027417">
    <property type="entry name" value="P-loop_NTPase"/>
</dbReference>
<dbReference type="Pfam" id="PF03704">
    <property type="entry name" value="BTAD"/>
    <property type="match status" value="1"/>
</dbReference>
<evidence type="ECO:0000256" key="5">
    <source>
        <dbReference type="PROSITE-ProRule" id="PRU01091"/>
    </source>
</evidence>
<dbReference type="CDD" id="cd15831">
    <property type="entry name" value="BTAD"/>
    <property type="match status" value="1"/>
</dbReference>
<evidence type="ECO:0000256" key="2">
    <source>
        <dbReference type="ARBA" id="ARBA00023015"/>
    </source>
</evidence>
<dbReference type="InterPro" id="IPR016032">
    <property type="entry name" value="Sig_transdc_resp-reg_C-effctor"/>
</dbReference>
<evidence type="ECO:0000256" key="1">
    <source>
        <dbReference type="ARBA" id="ARBA00005820"/>
    </source>
</evidence>
<dbReference type="SUPFAM" id="SSF52540">
    <property type="entry name" value="P-loop containing nucleoside triphosphate hydrolases"/>
    <property type="match status" value="1"/>
</dbReference>
<dbReference type="GO" id="GO:0003677">
    <property type="term" value="F:DNA binding"/>
    <property type="evidence" value="ECO:0007669"/>
    <property type="project" value="UniProtKB-UniRule"/>
</dbReference>
<dbReference type="EMBL" id="LOBU02000022">
    <property type="protein sequence ID" value="OKA04545.1"/>
    <property type="molecule type" value="Genomic_DNA"/>
</dbReference>
<feature type="domain" description="OmpR/PhoB-type" evidence="6">
    <location>
        <begin position="1"/>
        <end position="99"/>
    </location>
</feature>
<proteinExistence type="inferred from homology"/>
<reference evidence="7 9" key="1">
    <citation type="submission" date="2015-12" db="EMBL/GenBank/DDBJ databases">
        <title>Amycolatopsis regifaucium genome sequencing and assembly.</title>
        <authorList>
            <person name="Mayilraj S."/>
        </authorList>
    </citation>
    <scope>NUCLEOTIDE SEQUENCE [LARGE SCALE GENOMIC DNA]</scope>
    <source>
        <strain evidence="7 9">GY080</strain>
    </source>
</reference>
<dbReference type="Pfam" id="PF00486">
    <property type="entry name" value="Trans_reg_C"/>
    <property type="match status" value="1"/>
</dbReference>
<reference evidence="8 10" key="2">
    <citation type="submission" date="2016-11" db="EMBL/GenBank/DDBJ databases">
        <title>Genome sequencing of Amycolatopsis regifaucium.</title>
        <authorList>
            <person name="Mayilraj S."/>
            <person name="Kaur N."/>
        </authorList>
    </citation>
    <scope>NUCLEOTIDE SEQUENCE [LARGE SCALE GENOMIC DNA]</scope>
    <source>
        <strain evidence="8 10">GY080</strain>
    </source>
</reference>
<dbReference type="OrthoDB" id="8482304at2"/>
<dbReference type="SMART" id="SM00862">
    <property type="entry name" value="Trans_reg_C"/>
    <property type="match status" value="1"/>
</dbReference>
<feature type="DNA-binding region" description="OmpR/PhoB-type" evidence="5">
    <location>
        <begin position="1"/>
        <end position="99"/>
    </location>
</feature>
<dbReference type="GO" id="GO:0000160">
    <property type="term" value="P:phosphorelay signal transduction system"/>
    <property type="evidence" value="ECO:0007669"/>
    <property type="project" value="InterPro"/>
</dbReference>
<evidence type="ECO:0000313" key="8">
    <source>
        <dbReference type="EMBL" id="OKA04545.1"/>
    </source>
</evidence>
<dbReference type="InterPro" id="IPR001867">
    <property type="entry name" value="OmpR/PhoB-type_DNA-bd"/>
</dbReference>
<organism evidence="7 9">
    <name type="scientific">Amycolatopsis regifaucium</name>
    <dbReference type="NCBI Taxonomy" id="546365"/>
    <lineage>
        <taxon>Bacteria</taxon>
        <taxon>Bacillati</taxon>
        <taxon>Actinomycetota</taxon>
        <taxon>Actinomycetes</taxon>
        <taxon>Pseudonocardiales</taxon>
        <taxon>Pseudonocardiaceae</taxon>
        <taxon>Amycolatopsis</taxon>
    </lineage>
</organism>
<dbReference type="InterPro" id="IPR041664">
    <property type="entry name" value="AAA_16"/>
</dbReference>
<dbReference type="SUPFAM" id="SSF48452">
    <property type="entry name" value="TPR-like"/>
    <property type="match status" value="1"/>
</dbReference>
<dbReference type="Proteomes" id="UP000186883">
    <property type="component" value="Unassembled WGS sequence"/>
</dbReference>
<dbReference type="EMBL" id="LQCI01000002">
    <property type="protein sequence ID" value="KZB88408.1"/>
    <property type="molecule type" value="Genomic_DNA"/>
</dbReference>
<dbReference type="Proteomes" id="UP000076321">
    <property type="component" value="Unassembled WGS sequence"/>
</dbReference>
<dbReference type="PANTHER" id="PTHR35807:SF1">
    <property type="entry name" value="TRANSCRIPTIONAL REGULATOR REDD"/>
    <property type="match status" value="1"/>
</dbReference>
<dbReference type="InterPro" id="IPR005158">
    <property type="entry name" value="BTAD"/>
</dbReference>
<accession>A0A154MVN2</accession>
<dbReference type="Pfam" id="PF13191">
    <property type="entry name" value="AAA_16"/>
    <property type="match status" value="1"/>
</dbReference>
<evidence type="ECO:0000256" key="4">
    <source>
        <dbReference type="ARBA" id="ARBA00023163"/>
    </source>
</evidence>
<dbReference type="InterPro" id="IPR011990">
    <property type="entry name" value="TPR-like_helical_dom_sf"/>
</dbReference>
<keyword evidence="2" id="KW-0805">Transcription regulation</keyword>
<dbReference type="SMART" id="SM01043">
    <property type="entry name" value="BTAD"/>
    <property type="match status" value="1"/>
</dbReference>
<evidence type="ECO:0000313" key="10">
    <source>
        <dbReference type="Proteomes" id="UP000186883"/>
    </source>
</evidence>
<dbReference type="Gene3D" id="1.10.10.10">
    <property type="entry name" value="Winged helix-like DNA-binding domain superfamily/Winged helix DNA-binding domain"/>
    <property type="match status" value="1"/>
</dbReference>
<protein>
    <submittedName>
        <fullName evidence="7">SARP family transcriptional regulator</fullName>
    </submittedName>
</protein>
<keyword evidence="4" id="KW-0804">Transcription</keyword>
<evidence type="ECO:0000259" key="6">
    <source>
        <dbReference type="PROSITE" id="PS51755"/>
    </source>
</evidence>
<evidence type="ECO:0000256" key="3">
    <source>
        <dbReference type="ARBA" id="ARBA00023125"/>
    </source>
</evidence>
<dbReference type="Gene3D" id="1.25.40.10">
    <property type="entry name" value="Tetratricopeptide repeat domain"/>
    <property type="match status" value="1"/>
</dbReference>
<comment type="similarity">
    <text evidence="1">Belongs to the AfsR/DnrI/RedD regulatory family.</text>
</comment>
<dbReference type="AlphaFoldDB" id="A0A154MVN2"/>
<dbReference type="InterPro" id="IPR036388">
    <property type="entry name" value="WH-like_DNA-bd_sf"/>
</dbReference>
<comment type="caution">
    <text evidence="7">The sequence shown here is derived from an EMBL/GenBank/DDBJ whole genome shotgun (WGS) entry which is preliminary data.</text>
</comment>
<name>A0A154MVN2_9PSEU</name>
<dbReference type="PANTHER" id="PTHR35807">
    <property type="entry name" value="TRANSCRIPTIONAL REGULATOR REDD-RELATED"/>
    <property type="match status" value="1"/>
</dbReference>
<evidence type="ECO:0000313" key="9">
    <source>
        <dbReference type="Proteomes" id="UP000076321"/>
    </source>
</evidence>
<sequence>MRLQLDLFGPVRAWRGGDEVVLGSAQRRTLLAVLAFQVNQVVTRSDLIDAIWGDKAPASANGSIYTYVSSLRSALDPTRTLRDATAVLASSGPGYCLRVEAEAIDVVRFEHLRERARLCLRGQDVDGALAALDNALELFKDEPMSGLPGPYAENQRERLQELRLEVVERRAKIMLDVGEHQRVLTELAPVAAAHPVREGLQGLHLLALYRCGRRDEALGAFERLRATTIDELGVEPGSDLTARYEQIRADDPALWRGQATTPRVTVNATPAPRTESREPLVGRHCELAWIQAAVRDLGEGRGCSVWLEGEPGIGKSALITEGIARAGAGTVAIAGADQLQQHGPLQVVLDCLDVKVTSADGRRREVARAARTLVAGDVAESEVVIALVVELVRALCREQPLILVMDDLQWADTASLEAWRRLAIEAGRLPLLLVGASRRVPAEHRLTTLRARISTTDTHLYTLAPLSRQEVEELVTALAGATPSPALLELSAAAAGNPLFVRDLVSALDGNEPPETAATENGPVVPQPALEAVGRRLGFLSAAASELLRWAALLDRFFTRDDLAAALGRPAAEFDHVVAEVEAVGLVTRARGKLTFRHPVVREALYARTPTAIRLALHRQLAEALADVGAPVERVAFQLLAAPVPVDRWFCTWLAREVYQLAPRAPLATMRLLQRVNTAGTVPPALRETLGIATARIKLWLDRDLAAEAGQVAARTEDPDVLAEMRWLHSFSRLLRGTTDRTVQDVKEALEEPRLPPAWRALHESLLTRARAGGWPVDGNPAEEPRPALIPVQRTMPALDPVESYWLGRWDAPRKDLTRRLRNGITLARHTLDRSVVLRRITGVAAVIAAHQGRPDDARTHLMSVWASAPPEVSEQDGTEFILVANAMLAEAENRPTVAFDLWSGLLELEDEAACPWLPGLVRVAVDAGEYEVAELATSRCERTSGFRAEALRCRAVLSGDPTAAFAAAEYLRTAGNRFGEAQAMEDAAALLVRQGETAKAEASLQVALNGYDELDAIADVQRAEQRFARGRELARR</sequence>
<dbReference type="InterPro" id="IPR051677">
    <property type="entry name" value="AfsR-DnrI-RedD_regulator"/>
</dbReference>